<dbReference type="PANTHER" id="PTHR39069">
    <property type="entry name" value="ECDYSONE-INDUCIBLE GENE E1, ISOFORM A"/>
    <property type="match status" value="1"/>
</dbReference>
<name>A0A226EAW2_FOLCA</name>
<organism evidence="2 3">
    <name type="scientific">Folsomia candida</name>
    <name type="common">Springtail</name>
    <dbReference type="NCBI Taxonomy" id="158441"/>
    <lineage>
        <taxon>Eukaryota</taxon>
        <taxon>Metazoa</taxon>
        <taxon>Ecdysozoa</taxon>
        <taxon>Arthropoda</taxon>
        <taxon>Hexapoda</taxon>
        <taxon>Collembola</taxon>
        <taxon>Entomobryomorpha</taxon>
        <taxon>Isotomoidea</taxon>
        <taxon>Isotomidae</taxon>
        <taxon>Proisotominae</taxon>
        <taxon>Folsomia</taxon>
    </lineage>
</organism>
<dbReference type="OrthoDB" id="504708at2759"/>
<feature type="chain" id="PRO_5013279753" evidence="1">
    <location>
        <begin position="23"/>
        <end position="1179"/>
    </location>
</feature>
<comment type="caution">
    <text evidence="2">The sequence shown here is derived from an EMBL/GenBank/DDBJ whole genome shotgun (WGS) entry which is preliminary data.</text>
</comment>
<keyword evidence="3" id="KW-1185">Reference proteome</keyword>
<evidence type="ECO:0000313" key="2">
    <source>
        <dbReference type="EMBL" id="OXA53951.1"/>
    </source>
</evidence>
<gene>
    <name evidence="2" type="ORF">Fcan01_11013</name>
</gene>
<dbReference type="AlphaFoldDB" id="A0A226EAW2"/>
<reference evidence="2 3" key="1">
    <citation type="submission" date="2015-12" db="EMBL/GenBank/DDBJ databases">
        <title>The genome of Folsomia candida.</title>
        <authorList>
            <person name="Faddeeva A."/>
            <person name="Derks M.F."/>
            <person name="Anvar Y."/>
            <person name="Smit S."/>
            <person name="Van Straalen N."/>
            <person name="Roelofs D."/>
        </authorList>
    </citation>
    <scope>NUCLEOTIDE SEQUENCE [LARGE SCALE GENOMIC DNA]</scope>
    <source>
        <strain evidence="2 3">VU population</strain>
        <tissue evidence="2">Whole body</tissue>
    </source>
</reference>
<dbReference type="EMBL" id="LNIX01000005">
    <property type="protein sequence ID" value="OXA53951.1"/>
    <property type="molecule type" value="Genomic_DNA"/>
</dbReference>
<accession>A0A226EAW2</accession>
<dbReference type="PANTHER" id="PTHR39069:SF8">
    <property type="entry name" value="FI17111P1"/>
    <property type="match status" value="1"/>
</dbReference>
<dbReference type="Proteomes" id="UP000198287">
    <property type="component" value="Unassembled WGS sequence"/>
</dbReference>
<feature type="signal peptide" evidence="1">
    <location>
        <begin position="1"/>
        <end position="22"/>
    </location>
</feature>
<keyword evidence="1" id="KW-0732">Signal</keyword>
<sequence length="1179" mass="127867">METNLKNLLFFLLVLLPVSTYGLEFGDICIPSDNVNICDPAKLLKCVRVDVSQHKCMCDTDLSQENPLVPTTCTKYPENAGESCEHFVDKDFCRKIDNSYCNGTKCVCLETHFDVRGRCEKYAEHTDEPCLYVQACNRIPEPLSASCSVNGFCTCNPTHYSYRTNGSCLPYRQLLDQQCDVVEQCSRIGDGIGVVCPQNNKVCSCDTTNYLPHPESTKCLSYATVLGTDCTVGTEQCSRIPFATCNPATTTCACNANYAAVPNLSECVPLRENLDLSCIPGSTPEQCSLIDGAFCTISNNTCVCNPATHYRNLATCQTLPAKPEDACLLQQHCTQVPYTLCTGGRCQCADGYGTSVDGLRCILTATLVNDPCTGNETCQNIGNTYCTNSVCTCVPNTIAAGDRRSCLNIIFKLNNPCTESSQCVAGIGTNSNCRTTAPFVCSCNTGYVGDTLTQDRDRCLIISSINGTCEARAQCESALGPLSDCISSRCSCMNGAGYLNSTCFRRVPLRSPCENHEQCVVGSNANAACIPSSDGGGASTCQCLPGKDEELGACYGSPGLGEQCVDDYECTRYINGSVACVDGTCWCDSSKPGGSYFFCSGVNNVNFEGHVLLVALWAAMTSIDMMYFPQFSFSLLSSWPSKVRQDENQVGIDSCPVLLLEKADNNVTLEQLILSLSKMTQISSSSILAIFTISLLFLCSIQFTSGQKAQFITYWNTTGCTGTPIGNASANTNIPIPTGSPTVYYRVNGLWKAQHCNATICTDLPYIAQGFNTNCASRPTGINNTWIQVTRYADANQEVPIITFYERPSFEGTFFTAYPGAALNQTARSAGSFYYVGPTSWQHKSSQNAVSGTCLNASAEVVQRGYGFSYQLNANIQVGWVQSGCNVTQPPTTTTLRTTTTTQRSTTQSSGFTHAIGLLLSPSHIHLVSGQQFLRFWNTSNCAGAAFASTTSSTTNIGIPPGLPTIYYKVNRLWKVQHCRNTTTCTDLPYILHGANGGGCESRLSGVNNTRIHVTRYGDANQVERRITFFEGVSFDGANFSVTSDEPFNATARLVRSYFFTGPNSWQHKSSQNTVTGTCLNATGDVFQRGYGFTYQLTVSSQIGWVRHGCNATQPLTTTTTPRPTTTTPRLTTTTLRPIQEQEQFLILRTTPNCVGSPFATTADSVNYTVPQSTPILYF</sequence>
<evidence type="ECO:0000256" key="1">
    <source>
        <dbReference type="SAM" id="SignalP"/>
    </source>
</evidence>
<evidence type="ECO:0000313" key="3">
    <source>
        <dbReference type="Proteomes" id="UP000198287"/>
    </source>
</evidence>
<proteinExistence type="predicted"/>
<protein>
    <submittedName>
        <fullName evidence="2">Protein crumbs 1</fullName>
    </submittedName>
</protein>